<evidence type="ECO:0000313" key="2">
    <source>
        <dbReference type="Proteomes" id="UP001447188"/>
    </source>
</evidence>
<reference evidence="1 2" key="1">
    <citation type="submission" date="2024-02" db="EMBL/GenBank/DDBJ databases">
        <title>Discinaceae phylogenomics.</title>
        <authorList>
            <person name="Dirks A.C."/>
            <person name="James T.Y."/>
        </authorList>
    </citation>
    <scope>NUCLEOTIDE SEQUENCE [LARGE SCALE GENOMIC DNA]</scope>
    <source>
        <strain evidence="1 2">ACD0624</strain>
    </source>
</reference>
<sequence>MDDIGALTVFRVRGRYYSIFDSDIVNCVPSGLGKRFMGEIPSDPDAFEEWKSAKIRHYRAEEARLLNRRKAGMSPTTYGDFWGYSDEPSYMQPSPRGRGWTYIIDLDTDTFTIKRTFMGNRTFPINNIPASMFACISDPFQLMVSAVP</sequence>
<gene>
    <name evidence="1" type="ORF">Q9L58_005887</name>
</gene>
<dbReference type="Proteomes" id="UP001447188">
    <property type="component" value="Unassembled WGS sequence"/>
</dbReference>
<comment type="caution">
    <text evidence="1">The sequence shown here is derived from an EMBL/GenBank/DDBJ whole genome shotgun (WGS) entry which is preliminary data.</text>
</comment>
<keyword evidence="2" id="KW-1185">Reference proteome</keyword>
<dbReference type="EMBL" id="JBBBZM010000076">
    <property type="protein sequence ID" value="KAL0635162.1"/>
    <property type="molecule type" value="Genomic_DNA"/>
</dbReference>
<evidence type="ECO:0000313" key="1">
    <source>
        <dbReference type="EMBL" id="KAL0635162.1"/>
    </source>
</evidence>
<organism evidence="1 2">
    <name type="scientific">Discina gigas</name>
    <dbReference type="NCBI Taxonomy" id="1032678"/>
    <lineage>
        <taxon>Eukaryota</taxon>
        <taxon>Fungi</taxon>
        <taxon>Dikarya</taxon>
        <taxon>Ascomycota</taxon>
        <taxon>Pezizomycotina</taxon>
        <taxon>Pezizomycetes</taxon>
        <taxon>Pezizales</taxon>
        <taxon>Discinaceae</taxon>
        <taxon>Discina</taxon>
    </lineage>
</organism>
<accession>A0ABR3GGW5</accession>
<name>A0ABR3GGW5_9PEZI</name>
<proteinExistence type="predicted"/>
<protein>
    <submittedName>
        <fullName evidence="1">Uncharacterized protein</fullName>
    </submittedName>
</protein>